<evidence type="ECO:0000256" key="3">
    <source>
        <dbReference type="ARBA" id="ARBA00012461"/>
    </source>
</evidence>
<comment type="similarity">
    <text evidence="2">Belongs to the glucose-1-phosphate thymidylyltransferase family.</text>
</comment>
<evidence type="ECO:0000256" key="4">
    <source>
        <dbReference type="ARBA" id="ARBA00017654"/>
    </source>
</evidence>
<sequence>MIISTPDDTPRSEHLLGDGSQYGVNLIYKVQPSPDGLAQAFILGEEFLGGEPGAMVLGDNIFYGNGFRTLLKATVRDAEENGRATVFGYYVTDPERFGVVAFDESV</sequence>
<dbReference type="PANTHER" id="PTHR43532">
    <property type="entry name" value="GLUCOSE-1-PHOSPHATE THYMIDYLYLTRANSFERASE"/>
    <property type="match status" value="1"/>
</dbReference>
<evidence type="ECO:0000256" key="2">
    <source>
        <dbReference type="ARBA" id="ARBA00010480"/>
    </source>
</evidence>
<evidence type="ECO:0000256" key="10">
    <source>
        <dbReference type="ARBA" id="ARBA00032598"/>
    </source>
</evidence>
<evidence type="ECO:0000256" key="5">
    <source>
        <dbReference type="ARBA" id="ARBA00022679"/>
    </source>
</evidence>
<dbReference type="AlphaFoldDB" id="A0A1I0FIJ4"/>
<name>A0A1I0FIJ4_9FIRM</name>
<accession>A0A1I0FIJ4</accession>
<dbReference type="InterPro" id="IPR005907">
    <property type="entry name" value="G1P_thy_trans_s"/>
</dbReference>
<evidence type="ECO:0000256" key="1">
    <source>
        <dbReference type="ARBA" id="ARBA00001946"/>
    </source>
</evidence>
<feature type="domain" description="Nucleotidyl transferase" evidence="12">
    <location>
        <begin position="2"/>
        <end position="105"/>
    </location>
</feature>
<evidence type="ECO:0000256" key="8">
    <source>
        <dbReference type="ARBA" id="ARBA00022842"/>
    </source>
</evidence>
<evidence type="ECO:0000259" key="12">
    <source>
        <dbReference type="Pfam" id="PF00483"/>
    </source>
</evidence>
<dbReference type="EC" id="2.7.7.24" evidence="3"/>
<dbReference type="EMBL" id="FOIL01000026">
    <property type="protein sequence ID" value="SET57854.1"/>
    <property type="molecule type" value="Genomic_DNA"/>
</dbReference>
<comment type="catalytic activity">
    <reaction evidence="11">
        <text>dTTP + alpha-D-glucose 1-phosphate + H(+) = dTDP-alpha-D-glucose + diphosphate</text>
        <dbReference type="Rhea" id="RHEA:15225"/>
        <dbReference type="ChEBI" id="CHEBI:15378"/>
        <dbReference type="ChEBI" id="CHEBI:33019"/>
        <dbReference type="ChEBI" id="CHEBI:37568"/>
        <dbReference type="ChEBI" id="CHEBI:57477"/>
        <dbReference type="ChEBI" id="CHEBI:58601"/>
        <dbReference type="EC" id="2.7.7.24"/>
    </reaction>
</comment>
<evidence type="ECO:0000256" key="7">
    <source>
        <dbReference type="ARBA" id="ARBA00022723"/>
    </source>
</evidence>
<keyword evidence="5 13" id="KW-0808">Transferase</keyword>
<dbReference type="InterPro" id="IPR029044">
    <property type="entry name" value="Nucleotide-diphossugar_trans"/>
</dbReference>
<dbReference type="Pfam" id="PF00483">
    <property type="entry name" value="NTP_transferase"/>
    <property type="match status" value="1"/>
</dbReference>
<reference evidence="13 14" key="1">
    <citation type="submission" date="2016-10" db="EMBL/GenBank/DDBJ databases">
        <authorList>
            <person name="de Groot N.N."/>
        </authorList>
    </citation>
    <scope>NUCLEOTIDE SEQUENCE [LARGE SCALE GENOMIC DNA]</scope>
    <source>
        <strain evidence="13 14">KH1P1</strain>
    </source>
</reference>
<evidence type="ECO:0000313" key="14">
    <source>
        <dbReference type="Proteomes" id="UP000199820"/>
    </source>
</evidence>
<dbReference type="SUPFAM" id="SSF53448">
    <property type="entry name" value="Nucleotide-diphospho-sugar transferases"/>
    <property type="match status" value="1"/>
</dbReference>
<dbReference type="Gene3D" id="3.90.550.10">
    <property type="entry name" value="Spore Coat Polysaccharide Biosynthesis Protein SpsA, Chain A"/>
    <property type="match status" value="1"/>
</dbReference>
<keyword evidence="14" id="KW-1185">Reference proteome</keyword>
<dbReference type="GO" id="GO:0046872">
    <property type="term" value="F:metal ion binding"/>
    <property type="evidence" value="ECO:0007669"/>
    <property type="project" value="UniProtKB-KW"/>
</dbReference>
<protein>
    <recommendedName>
        <fullName evidence="4">Glucose-1-phosphate thymidylyltransferase</fullName>
        <ecNumber evidence="3">2.7.7.24</ecNumber>
    </recommendedName>
    <alternativeName>
        <fullName evidence="10">dTDP-glucose pyrophosphorylase</fullName>
    </alternativeName>
    <alternativeName>
        <fullName evidence="9">dTDP-glucose synthase</fullName>
    </alternativeName>
</protein>
<comment type="cofactor">
    <cofactor evidence="1">
        <name>Mg(2+)</name>
        <dbReference type="ChEBI" id="CHEBI:18420"/>
    </cofactor>
</comment>
<dbReference type="InterPro" id="IPR005835">
    <property type="entry name" value="NTP_transferase_dom"/>
</dbReference>
<dbReference type="Proteomes" id="UP000199820">
    <property type="component" value="Unassembled WGS sequence"/>
</dbReference>
<keyword evidence="8" id="KW-0460">Magnesium</keyword>
<keyword evidence="7" id="KW-0479">Metal-binding</keyword>
<evidence type="ECO:0000256" key="9">
    <source>
        <dbReference type="ARBA" id="ARBA00032492"/>
    </source>
</evidence>
<dbReference type="PANTHER" id="PTHR43532:SF1">
    <property type="entry name" value="GLUCOSE-1-PHOSPHATE THYMIDYLYLTRANSFERASE 1"/>
    <property type="match status" value="1"/>
</dbReference>
<evidence type="ECO:0000256" key="6">
    <source>
        <dbReference type="ARBA" id="ARBA00022695"/>
    </source>
</evidence>
<organism evidence="13 14">
    <name type="scientific">[Clostridium] aminophilum</name>
    <dbReference type="NCBI Taxonomy" id="1526"/>
    <lineage>
        <taxon>Bacteria</taxon>
        <taxon>Bacillati</taxon>
        <taxon>Bacillota</taxon>
        <taxon>Clostridia</taxon>
        <taxon>Lachnospirales</taxon>
        <taxon>Lachnospiraceae</taxon>
    </lineage>
</organism>
<dbReference type="GO" id="GO:0008879">
    <property type="term" value="F:glucose-1-phosphate thymidylyltransferase activity"/>
    <property type="evidence" value="ECO:0007669"/>
    <property type="project" value="UniProtKB-EC"/>
</dbReference>
<keyword evidence="6" id="KW-0548">Nucleotidyltransferase</keyword>
<evidence type="ECO:0000313" key="13">
    <source>
        <dbReference type="EMBL" id="SET57854.1"/>
    </source>
</evidence>
<proteinExistence type="inferred from homology"/>
<gene>
    <name evidence="13" type="ORF">SAMN04487771_10262</name>
</gene>
<evidence type="ECO:0000256" key="11">
    <source>
        <dbReference type="ARBA" id="ARBA00049336"/>
    </source>
</evidence>